<keyword evidence="7" id="KW-1185">Reference proteome</keyword>
<dbReference type="PANTHER" id="PTHR47053:SF1">
    <property type="entry name" value="MUREIN DD-ENDOPEPTIDASE MEPH-RELATED"/>
    <property type="match status" value="1"/>
</dbReference>
<keyword evidence="2" id="KW-0645">Protease</keyword>
<evidence type="ECO:0000259" key="5">
    <source>
        <dbReference type="PROSITE" id="PS51935"/>
    </source>
</evidence>
<reference evidence="6 7" key="1">
    <citation type="submission" date="2016-10" db="EMBL/GenBank/DDBJ databases">
        <authorList>
            <person name="de Groot N.N."/>
        </authorList>
    </citation>
    <scope>NUCLEOTIDE SEQUENCE [LARGE SCALE GENOMIC DNA]</scope>
    <source>
        <strain evidence="6 7">DSM 27078</strain>
    </source>
</reference>
<dbReference type="EMBL" id="FOEI01000007">
    <property type="protein sequence ID" value="SEQ12248.1"/>
    <property type="molecule type" value="Genomic_DNA"/>
</dbReference>
<dbReference type="Gene3D" id="3.90.1720.10">
    <property type="entry name" value="endopeptidase domain like (from Nostoc punctiforme)"/>
    <property type="match status" value="1"/>
</dbReference>
<proteinExistence type="inferred from homology"/>
<dbReference type="PROSITE" id="PS51257">
    <property type="entry name" value="PROKAR_LIPOPROTEIN"/>
    <property type="match status" value="1"/>
</dbReference>
<dbReference type="PROSITE" id="PS51935">
    <property type="entry name" value="NLPC_P60"/>
    <property type="match status" value="1"/>
</dbReference>
<dbReference type="GO" id="GO:0008234">
    <property type="term" value="F:cysteine-type peptidase activity"/>
    <property type="evidence" value="ECO:0007669"/>
    <property type="project" value="UniProtKB-KW"/>
</dbReference>
<dbReference type="STRING" id="1299341.SAMN05444005_10719"/>
<name>A0A1H9DHN0_9FLAO</name>
<dbReference type="SUPFAM" id="SSF54001">
    <property type="entry name" value="Cysteine proteinases"/>
    <property type="match status" value="1"/>
</dbReference>
<dbReference type="PANTHER" id="PTHR47053">
    <property type="entry name" value="MUREIN DD-ENDOPEPTIDASE MEPH-RELATED"/>
    <property type="match status" value="1"/>
</dbReference>
<feature type="domain" description="NlpC/P60" evidence="5">
    <location>
        <begin position="97"/>
        <end position="222"/>
    </location>
</feature>
<dbReference type="InterPro" id="IPR051202">
    <property type="entry name" value="Peptidase_C40"/>
</dbReference>
<sequence length="223" mass="24538">MKNSIYIFLLTIFLYSCKSVQKPTIITSKNEAVKVGAYSFTEKQGLDKPTKPTKKELRALEKAKQKARHDSIEKSKIKVVVDEETPHDFTPTFEVSDYIKEQILNVAAENLGSPYRGGGTTPAGFDCSGFVNYTLTQFDIELPRSSAEMSRVGKRILKSEAKAGDLIFFNTSGGGVSHVGIVTENADGVIKFIHSSTSSGVIYSSTAENYYARTFVGVNRILE</sequence>
<evidence type="ECO:0000256" key="2">
    <source>
        <dbReference type="ARBA" id="ARBA00022670"/>
    </source>
</evidence>
<evidence type="ECO:0000313" key="7">
    <source>
        <dbReference type="Proteomes" id="UP000198648"/>
    </source>
</evidence>
<dbReference type="Pfam" id="PF00877">
    <property type="entry name" value="NLPC_P60"/>
    <property type="match status" value="1"/>
</dbReference>
<keyword evidence="3 6" id="KW-0378">Hydrolase</keyword>
<gene>
    <name evidence="6" type="ORF">SAMN05444005_10719</name>
</gene>
<evidence type="ECO:0000256" key="3">
    <source>
        <dbReference type="ARBA" id="ARBA00022801"/>
    </source>
</evidence>
<accession>A0A1H9DHN0</accession>
<dbReference type="AlphaFoldDB" id="A0A1H9DHN0"/>
<evidence type="ECO:0000256" key="1">
    <source>
        <dbReference type="ARBA" id="ARBA00007074"/>
    </source>
</evidence>
<dbReference type="GO" id="GO:0006508">
    <property type="term" value="P:proteolysis"/>
    <property type="evidence" value="ECO:0007669"/>
    <property type="project" value="UniProtKB-KW"/>
</dbReference>
<evidence type="ECO:0000313" key="6">
    <source>
        <dbReference type="EMBL" id="SEQ12248.1"/>
    </source>
</evidence>
<dbReference type="InterPro" id="IPR000064">
    <property type="entry name" value="NLP_P60_dom"/>
</dbReference>
<organism evidence="6 7">
    <name type="scientific">Flavobacterium urocaniciphilum</name>
    <dbReference type="NCBI Taxonomy" id="1299341"/>
    <lineage>
        <taxon>Bacteria</taxon>
        <taxon>Pseudomonadati</taxon>
        <taxon>Bacteroidota</taxon>
        <taxon>Flavobacteriia</taxon>
        <taxon>Flavobacteriales</taxon>
        <taxon>Flavobacteriaceae</taxon>
        <taxon>Flavobacterium</taxon>
    </lineage>
</organism>
<dbReference type="OrthoDB" id="9807055at2"/>
<dbReference type="Proteomes" id="UP000198648">
    <property type="component" value="Unassembled WGS sequence"/>
</dbReference>
<evidence type="ECO:0000256" key="4">
    <source>
        <dbReference type="ARBA" id="ARBA00022807"/>
    </source>
</evidence>
<keyword evidence="4" id="KW-0788">Thiol protease</keyword>
<protein>
    <submittedName>
        <fullName evidence="6">Cell wall-associated hydrolase, NlpC family</fullName>
    </submittedName>
</protein>
<dbReference type="RefSeq" id="WP_091469252.1">
    <property type="nucleotide sequence ID" value="NZ_FOEI01000007.1"/>
</dbReference>
<dbReference type="InterPro" id="IPR038765">
    <property type="entry name" value="Papain-like_cys_pep_sf"/>
</dbReference>
<comment type="similarity">
    <text evidence="1">Belongs to the peptidase C40 family.</text>
</comment>